<dbReference type="PANTHER" id="PTHR10261">
    <property type="entry name" value="COATOMER SUBUNIT GAMMA"/>
    <property type="match status" value="1"/>
</dbReference>
<feature type="domain" description="Clathrin/coatomer adaptor adaptin-like N-terminal" evidence="1">
    <location>
        <begin position="91"/>
        <end position="181"/>
    </location>
</feature>
<dbReference type="PANTHER" id="PTHR10261:SF0">
    <property type="entry name" value="COATOMER SUBUNIT GAMMA-2"/>
    <property type="match status" value="1"/>
</dbReference>
<dbReference type="Gene3D" id="1.25.10.10">
    <property type="entry name" value="Leucine-rich Repeat Variant"/>
    <property type="match status" value="1"/>
</dbReference>
<protein>
    <recommendedName>
        <fullName evidence="1">Clathrin/coatomer adaptor adaptin-like N-terminal domain-containing protein</fullName>
    </recommendedName>
</protein>
<accession>A0ABV2AML6</accession>
<sequence>MFQSFLFLKNSEFTFLIRKSFFDIFEKQIYENLIKPTAFKRLICVLTTDKKFLKAFLDSALLGDSNRMSSYKKNEEKDLHWTTSIKKSQLLQKVKNFGKSGLDSTKCYDTVVKLTFLLNSDEKFSTSERSDIFFCSTKLFQNANPNVRRLVYHIISELEHDPEAAFMAINALLKDLTSLNSPKKFRANA</sequence>
<proteinExistence type="predicted"/>
<dbReference type="Pfam" id="PF01602">
    <property type="entry name" value="Adaptin_N"/>
    <property type="match status" value="1"/>
</dbReference>
<feature type="non-terminal residue" evidence="2">
    <location>
        <position position="189"/>
    </location>
</feature>
<evidence type="ECO:0000313" key="2">
    <source>
        <dbReference type="EMBL" id="MES1920754.1"/>
    </source>
</evidence>
<evidence type="ECO:0000259" key="1">
    <source>
        <dbReference type="Pfam" id="PF01602"/>
    </source>
</evidence>
<dbReference type="InterPro" id="IPR017106">
    <property type="entry name" value="Coatomer_gsu"/>
</dbReference>
<gene>
    <name evidence="2" type="ORF">MHBO_002394</name>
</gene>
<dbReference type="InterPro" id="IPR002553">
    <property type="entry name" value="Clathrin/coatomer_adapt-like_N"/>
</dbReference>
<dbReference type="SUPFAM" id="SSF48371">
    <property type="entry name" value="ARM repeat"/>
    <property type="match status" value="1"/>
</dbReference>
<organism evidence="2 3">
    <name type="scientific">Bonamia ostreae</name>
    <dbReference type="NCBI Taxonomy" id="126728"/>
    <lineage>
        <taxon>Eukaryota</taxon>
        <taxon>Sar</taxon>
        <taxon>Rhizaria</taxon>
        <taxon>Endomyxa</taxon>
        <taxon>Ascetosporea</taxon>
        <taxon>Haplosporida</taxon>
        <taxon>Bonamia</taxon>
    </lineage>
</organism>
<dbReference type="EMBL" id="JBDODL010000846">
    <property type="protein sequence ID" value="MES1920754.1"/>
    <property type="molecule type" value="Genomic_DNA"/>
</dbReference>
<evidence type="ECO:0000313" key="3">
    <source>
        <dbReference type="Proteomes" id="UP001439008"/>
    </source>
</evidence>
<reference evidence="2 3" key="1">
    <citation type="journal article" date="2024" name="BMC Biol.">
        <title>Comparative genomics of Ascetosporea gives new insight into the evolutionary basis for animal parasitism in Rhizaria.</title>
        <authorList>
            <person name="Hiltunen Thoren M."/>
            <person name="Onut-Brannstrom I."/>
            <person name="Alfjorden A."/>
            <person name="Peckova H."/>
            <person name="Swords F."/>
            <person name="Hooper C."/>
            <person name="Holzer A.S."/>
            <person name="Bass D."/>
            <person name="Burki F."/>
        </authorList>
    </citation>
    <scope>NUCLEOTIDE SEQUENCE [LARGE SCALE GENOMIC DNA]</scope>
    <source>
        <strain evidence="2">20-A016</strain>
    </source>
</reference>
<dbReference type="InterPro" id="IPR016024">
    <property type="entry name" value="ARM-type_fold"/>
</dbReference>
<comment type="caution">
    <text evidence="2">The sequence shown here is derived from an EMBL/GenBank/DDBJ whole genome shotgun (WGS) entry which is preliminary data.</text>
</comment>
<dbReference type="InterPro" id="IPR011989">
    <property type="entry name" value="ARM-like"/>
</dbReference>
<dbReference type="Proteomes" id="UP001439008">
    <property type="component" value="Unassembled WGS sequence"/>
</dbReference>
<name>A0ABV2AML6_9EUKA</name>
<keyword evidence="3" id="KW-1185">Reference proteome</keyword>